<organism evidence="8 9">
    <name type="scientific">Colocasia esculenta</name>
    <name type="common">Wild taro</name>
    <name type="synonym">Arum esculentum</name>
    <dbReference type="NCBI Taxonomy" id="4460"/>
    <lineage>
        <taxon>Eukaryota</taxon>
        <taxon>Viridiplantae</taxon>
        <taxon>Streptophyta</taxon>
        <taxon>Embryophyta</taxon>
        <taxon>Tracheophyta</taxon>
        <taxon>Spermatophyta</taxon>
        <taxon>Magnoliopsida</taxon>
        <taxon>Liliopsida</taxon>
        <taxon>Araceae</taxon>
        <taxon>Aroideae</taxon>
        <taxon>Colocasieae</taxon>
        <taxon>Colocasia</taxon>
    </lineage>
</organism>
<proteinExistence type="inferred from homology"/>
<dbReference type="GO" id="GO:0046983">
    <property type="term" value="F:protein dimerization activity"/>
    <property type="evidence" value="ECO:0007669"/>
    <property type="project" value="InterPro"/>
</dbReference>
<dbReference type="PROSITE" id="PS50888">
    <property type="entry name" value="BHLH"/>
    <property type="match status" value="1"/>
</dbReference>
<dbReference type="Pfam" id="PF00010">
    <property type="entry name" value="HLH"/>
    <property type="match status" value="1"/>
</dbReference>
<keyword evidence="9" id="KW-1185">Reference proteome</keyword>
<sequence>MEELGGEEYSSHQWETETFLEAVDWESFGDFDWSSLGIPDEQGGAVSSCNGASNSSDGSSSSTSSKAPNNHVISERIKRRRHIEKLYNLRSVVPNITKMDKVSIIKDAIDYIQKLQEEERKIMAEMPATACEEWRPPMEQNGCPGEWRKKKKTTMVPPPIQVTHLQFSDAGERTWLLSIRCQKGMGIVSKLFKVLDSLGLKILSGNITSLNGQLLHNLLVETDETERTQLKEKIEMAISGPDATRNCVALS</sequence>
<feature type="domain" description="BHLH" evidence="7">
    <location>
        <begin position="66"/>
        <end position="115"/>
    </location>
</feature>
<evidence type="ECO:0000256" key="1">
    <source>
        <dbReference type="ARBA" id="ARBA00004123"/>
    </source>
</evidence>
<dbReference type="InterPro" id="IPR036638">
    <property type="entry name" value="HLH_DNA-bd_sf"/>
</dbReference>
<dbReference type="Gene3D" id="4.10.280.10">
    <property type="entry name" value="Helix-loop-helix DNA-binding domain"/>
    <property type="match status" value="1"/>
</dbReference>
<name>A0A843TD12_COLES</name>
<dbReference type="InterPro" id="IPR051358">
    <property type="entry name" value="TF_AMS/ICE1/BHLH6-like"/>
</dbReference>
<keyword evidence="5" id="KW-0539">Nucleus</keyword>
<dbReference type="PANTHER" id="PTHR31945">
    <property type="entry name" value="TRANSCRIPTION FACTOR SCREAM2-RELATED"/>
    <property type="match status" value="1"/>
</dbReference>
<dbReference type="GO" id="GO:0043565">
    <property type="term" value="F:sequence-specific DNA binding"/>
    <property type="evidence" value="ECO:0007669"/>
    <property type="project" value="TreeGrafter"/>
</dbReference>
<comment type="subcellular location">
    <subcellularLocation>
        <location evidence="1">Nucleus</location>
    </subcellularLocation>
</comment>
<evidence type="ECO:0000259" key="7">
    <source>
        <dbReference type="PROSITE" id="PS50888"/>
    </source>
</evidence>
<dbReference type="OrthoDB" id="623055at2759"/>
<evidence type="ECO:0000256" key="4">
    <source>
        <dbReference type="ARBA" id="ARBA00023163"/>
    </source>
</evidence>
<keyword evidence="3" id="KW-0805">Transcription regulation</keyword>
<dbReference type="GO" id="GO:0003700">
    <property type="term" value="F:DNA-binding transcription factor activity"/>
    <property type="evidence" value="ECO:0007669"/>
    <property type="project" value="TreeGrafter"/>
</dbReference>
<dbReference type="SMART" id="SM00353">
    <property type="entry name" value="HLH"/>
    <property type="match status" value="1"/>
</dbReference>
<dbReference type="Pfam" id="PF22754">
    <property type="entry name" value="bHLH-TF_ACT-like_plant"/>
    <property type="match status" value="1"/>
</dbReference>
<dbReference type="InterPro" id="IPR045865">
    <property type="entry name" value="ACT-like_dom_sf"/>
</dbReference>
<keyword evidence="4" id="KW-0804">Transcription</keyword>
<dbReference type="SUPFAM" id="SSF55021">
    <property type="entry name" value="ACT-like"/>
    <property type="match status" value="1"/>
</dbReference>
<dbReference type="InterPro" id="IPR011598">
    <property type="entry name" value="bHLH_dom"/>
</dbReference>
<evidence type="ECO:0000256" key="2">
    <source>
        <dbReference type="ARBA" id="ARBA00005510"/>
    </source>
</evidence>
<comment type="similarity">
    <text evidence="2">Belongs to the bHLH protein family.</text>
</comment>
<dbReference type="SUPFAM" id="SSF47459">
    <property type="entry name" value="HLH, helix-loop-helix DNA-binding domain"/>
    <property type="match status" value="1"/>
</dbReference>
<feature type="region of interest" description="Disordered" evidence="6">
    <location>
        <begin position="42"/>
        <end position="75"/>
    </location>
</feature>
<evidence type="ECO:0000313" key="8">
    <source>
        <dbReference type="EMBL" id="MQL70252.1"/>
    </source>
</evidence>
<dbReference type="GO" id="GO:0005634">
    <property type="term" value="C:nucleus"/>
    <property type="evidence" value="ECO:0007669"/>
    <property type="project" value="UniProtKB-SubCell"/>
</dbReference>
<evidence type="ECO:0000256" key="5">
    <source>
        <dbReference type="ARBA" id="ARBA00023242"/>
    </source>
</evidence>
<dbReference type="EMBL" id="NMUH01000061">
    <property type="protein sequence ID" value="MQL70252.1"/>
    <property type="molecule type" value="Genomic_DNA"/>
</dbReference>
<reference evidence="8" key="1">
    <citation type="submission" date="2017-07" db="EMBL/GenBank/DDBJ databases">
        <title>Taro Niue Genome Assembly and Annotation.</title>
        <authorList>
            <person name="Atibalentja N."/>
            <person name="Keating K."/>
            <person name="Fields C.J."/>
        </authorList>
    </citation>
    <scope>NUCLEOTIDE SEQUENCE</scope>
    <source>
        <strain evidence="8">Niue_2</strain>
        <tissue evidence="8">Leaf</tissue>
    </source>
</reference>
<protein>
    <recommendedName>
        <fullName evidence="7">BHLH domain-containing protein</fullName>
    </recommendedName>
</protein>
<comment type="caution">
    <text evidence="8">The sequence shown here is derived from an EMBL/GenBank/DDBJ whole genome shotgun (WGS) entry which is preliminary data.</text>
</comment>
<feature type="compositionally biased region" description="Low complexity" evidence="6">
    <location>
        <begin position="43"/>
        <end position="70"/>
    </location>
</feature>
<dbReference type="InterPro" id="IPR054502">
    <property type="entry name" value="bHLH-TF_ACT-like_plant"/>
</dbReference>
<dbReference type="AlphaFoldDB" id="A0A843TD12"/>
<accession>A0A843TD12</accession>
<dbReference type="PANTHER" id="PTHR31945:SF26">
    <property type="entry name" value="TRANSCRIPTION FACTOR BHLH35"/>
    <property type="match status" value="1"/>
</dbReference>
<evidence type="ECO:0000256" key="6">
    <source>
        <dbReference type="SAM" id="MobiDB-lite"/>
    </source>
</evidence>
<evidence type="ECO:0000256" key="3">
    <source>
        <dbReference type="ARBA" id="ARBA00023015"/>
    </source>
</evidence>
<gene>
    <name evidence="8" type="ORF">Taro_002583</name>
</gene>
<evidence type="ECO:0000313" key="9">
    <source>
        <dbReference type="Proteomes" id="UP000652761"/>
    </source>
</evidence>
<dbReference type="Proteomes" id="UP000652761">
    <property type="component" value="Unassembled WGS sequence"/>
</dbReference>